<dbReference type="SUPFAM" id="SSF53448">
    <property type="entry name" value="Nucleotide-diphospho-sugar transferases"/>
    <property type="match status" value="1"/>
</dbReference>
<dbReference type="AlphaFoldDB" id="A0A919JJY0"/>
<evidence type="ECO:0000313" key="5">
    <source>
        <dbReference type="Proteomes" id="UP000647172"/>
    </source>
</evidence>
<accession>A0A919JJY0</accession>
<reference evidence="4" key="1">
    <citation type="submission" date="2021-01" db="EMBL/GenBank/DDBJ databases">
        <title>Whole genome shotgun sequence of Actinoplanes nipponensis NBRC 14063.</title>
        <authorList>
            <person name="Komaki H."/>
            <person name="Tamura T."/>
        </authorList>
    </citation>
    <scope>NUCLEOTIDE SEQUENCE</scope>
    <source>
        <strain evidence="4">NBRC 14063</strain>
    </source>
</reference>
<dbReference type="InterPro" id="IPR050256">
    <property type="entry name" value="Glycosyltransferase_2"/>
</dbReference>
<dbReference type="EMBL" id="BOMQ01000020">
    <property type="protein sequence ID" value="GIE48129.1"/>
    <property type="molecule type" value="Genomic_DNA"/>
</dbReference>
<sequence length="360" mass="39936">MPPVPRQQARHESWASPTVTVVIPALNEEHNLPLILENLPPVDEVVVVDGRSRDDTVAVAREVRPDVVVVRQTRSGKGNALVCGFAASTGDIVVTLNADGSADPQEIPRFVDALLSGAEAAHGSRFRPGGDHRDAGALERFGHGVLCRLVNVFFGTRFSDLSCGYNAYWRQLLPALELPAPDARGPRRGRLAWGEGAEIDNVTTLRMATQGLRVVEVATIGYPRIHGEDDRRRRVLPAVVRALRTAWSEYARRWRIGHRPAARRYPPADQWRRDVLPRYDAPPPRPAGAGDEATGRHAARHSVPPPARDRDPRDGRRLERRRGHQPGRPDLTVIRGEGRDDRWDGPAHLRAVPGEKFRGR</sequence>
<feature type="compositionally biased region" description="Basic and acidic residues" evidence="2">
    <location>
        <begin position="336"/>
        <end position="360"/>
    </location>
</feature>
<proteinExistence type="inferred from homology"/>
<feature type="domain" description="Glycosyltransferase 2-like" evidence="3">
    <location>
        <begin position="20"/>
        <end position="170"/>
    </location>
</feature>
<dbReference type="InterPro" id="IPR029044">
    <property type="entry name" value="Nucleotide-diphossugar_trans"/>
</dbReference>
<comment type="caution">
    <text evidence="4">The sequence shown here is derived from an EMBL/GenBank/DDBJ whole genome shotgun (WGS) entry which is preliminary data.</text>
</comment>
<dbReference type="PANTHER" id="PTHR48090">
    <property type="entry name" value="UNDECAPRENYL-PHOSPHATE 4-DEOXY-4-FORMAMIDO-L-ARABINOSE TRANSFERASE-RELATED"/>
    <property type="match status" value="1"/>
</dbReference>
<protein>
    <recommendedName>
        <fullName evidence="3">Glycosyltransferase 2-like domain-containing protein</fullName>
    </recommendedName>
</protein>
<dbReference type="InterPro" id="IPR001173">
    <property type="entry name" value="Glyco_trans_2-like"/>
</dbReference>
<keyword evidence="5" id="KW-1185">Reference proteome</keyword>
<evidence type="ECO:0000259" key="3">
    <source>
        <dbReference type="Pfam" id="PF00535"/>
    </source>
</evidence>
<dbReference type="PANTHER" id="PTHR48090:SF7">
    <property type="entry name" value="RFBJ PROTEIN"/>
    <property type="match status" value="1"/>
</dbReference>
<dbReference type="CDD" id="cd04179">
    <property type="entry name" value="DPM_DPG-synthase_like"/>
    <property type="match status" value="1"/>
</dbReference>
<gene>
    <name evidence="4" type="ORF">Ani05nite_16630</name>
</gene>
<dbReference type="Pfam" id="PF00535">
    <property type="entry name" value="Glycos_transf_2"/>
    <property type="match status" value="1"/>
</dbReference>
<feature type="compositionally biased region" description="Basic and acidic residues" evidence="2">
    <location>
        <begin position="307"/>
        <end position="317"/>
    </location>
</feature>
<feature type="region of interest" description="Disordered" evidence="2">
    <location>
        <begin position="274"/>
        <end position="360"/>
    </location>
</feature>
<evidence type="ECO:0000313" key="4">
    <source>
        <dbReference type="EMBL" id="GIE48129.1"/>
    </source>
</evidence>
<dbReference type="Gene3D" id="3.90.550.10">
    <property type="entry name" value="Spore Coat Polysaccharide Biosynthesis Protein SpsA, Chain A"/>
    <property type="match status" value="1"/>
</dbReference>
<evidence type="ECO:0000256" key="2">
    <source>
        <dbReference type="SAM" id="MobiDB-lite"/>
    </source>
</evidence>
<organism evidence="4 5">
    <name type="scientific">Actinoplanes nipponensis</name>
    <dbReference type="NCBI Taxonomy" id="135950"/>
    <lineage>
        <taxon>Bacteria</taxon>
        <taxon>Bacillati</taxon>
        <taxon>Actinomycetota</taxon>
        <taxon>Actinomycetes</taxon>
        <taxon>Micromonosporales</taxon>
        <taxon>Micromonosporaceae</taxon>
        <taxon>Actinoplanes</taxon>
    </lineage>
</organism>
<name>A0A919JJY0_9ACTN</name>
<evidence type="ECO:0000256" key="1">
    <source>
        <dbReference type="ARBA" id="ARBA00006739"/>
    </source>
</evidence>
<comment type="similarity">
    <text evidence="1">Belongs to the glycosyltransferase 2 family.</text>
</comment>
<dbReference type="Proteomes" id="UP000647172">
    <property type="component" value="Unassembled WGS sequence"/>
</dbReference>
<dbReference type="RefSeq" id="WP_203766536.1">
    <property type="nucleotide sequence ID" value="NZ_BAAAYJ010000009.1"/>
</dbReference>